<reference evidence="2" key="1">
    <citation type="submission" date="2016-09" db="EMBL/GenBank/DDBJ databases">
        <authorList>
            <person name="Hebert L."/>
            <person name="Moumen B."/>
        </authorList>
    </citation>
    <scope>NUCLEOTIDE SEQUENCE [LARGE SCALE GENOMIC DNA]</scope>
    <source>
        <strain evidence="2">OVI</strain>
    </source>
</reference>
<dbReference type="AlphaFoldDB" id="A0A1G4II35"/>
<dbReference type="Proteomes" id="UP000195570">
    <property type="component" value="Unassembled WGS sequence"/>
</dbReference>
<evidence type="ECO:0000313" key="2">
    <source>
        <dbReference type="EMBL" id="SCU72160.1"/>
    </source>
</evidence>
<gene>
    <name evidence="2" type="ORF">TEOVI_000373600</name>
</gene>
<protein>
    <submittedName>
        <fullName evidence="2">Uncharacterized protein</fullName>
    </submittedName>
</protein>
<accession>A0A1G4II35</accession>
<keyword evidence="1" id="KW-0175">Coiled coil</keyword>
<dbReference type="VEuPathDB" id="TriTrypDB:TEOVI_000373600"/>
<dbReference type="RefSeq" id="XP_067082700.1">
    <property type="nucleotide sequence ID" value="XM_067226599.1"/>
</dbReference>
<name>A0A1G4II35_TRYEQ</name>
<evidence type="ECO:0000313" key="3">
    <source>
        <dbReference type="Proteomes" id="UP000195570"/>
    </source>
</evidence>
<proteinExistence type="predicted"/>
<organism evidence="2 3">
    <name type="scientific">Trypanosoma equiperdum</name>
    <dbReference type="NCBI Taxonomy" id="5694"/>
    <lineage>
        <taxon>Eukaryota</taxon>
        <taxon>Discoba</taxon>
        <taxon>Euglenozoa</taxon>
        <taxon>Kinetoplastea</taxon>
        <taxon>Metakinetoplastina</taxon>
        <taxon>Trypanosomatida</taxon>
        <taxon>Trypanosomatidae</taxon>
        <taxon>Trypanosoma</taxon>
    </lineage>
</organism>
<evidence type="ECO:0000256" key="1">
    <source>
        <dbReference type="SAM" id="Coils"/>
    </source>
</evidence>
<comment type="caution">
    <text evidence="2">The sequence shown here is derived from an EMBL/GenBank/DDBJ whole genome shotgun (WGS) entry which is preliminary data.</text>
</comment>
<dbReference type="EMBL" id="CZPT02001808">
    <property type="protein sequence ID" value="SCU72160.1"/>
    <property type="molecule type" value="Genomic_DNA"/>
</dbReference>
<sequence>MVRYAKRPWYSPLGFMSHSPQSYAPLLMVVGVTATFPLRYKISDYFERQRDGPHVELRRKAVLYYNEVERMHRRQALQNQANVKDDDSSHRISSTLQAEALRLGHMDQEYNYWHAHQRDALRAEKLLAEVRELQERLNSAQMEQLAEA</sequence>
<dbReference type="GeneID" id="92377676"/>
<keyword evidence="3" id="KW-1185">Reference proteome</keyword>
<feature type="coiled-coil region" evidence="1">
    <location>
        <begin position="116"/>
        <end position="143"/>
    </location>
</feature>